<dbReference type="SUPFAM" id="SSF50630">
    <property type="entry name" value="Acid proteases"/>
    <property type="match status" value="1"/>
</dbReference>
<gene>
    <name evidence="5" type="ORF">HCOI_00054700</name>
</gene>
<proteinExistence type="predicted"/>
<name>W6NU51_HAECO</name>
<dbReference type="GO" id="GO:0019899">
    <property type="term" value="F:enzyme binding"/>
    <property type="evidence" value="ECO:0007669"/>
    <property type="project" value="UniProtKB-ARBA"/>
</dbReference>
<keyword evidence="1" id="KW-0479">Metal-binding</keyword>
<dbReference type="GO" id="GO:0006508">
    <property type="term" value="P:proteolysis"/>
    <property type="evidence" value="ECO:0007669"/>
    <property type="project" value="InterPro"/>
</dbReference>
<protein>
    <submittedName>
        <fullName evidence="5">Zinc finger and Peptidase A2A domain containing protein</fullName>
    </submittedName>
</protein>
<dbReference type="EMBL" id="CAVP010059181">
    <property type="protein sequence ID" value="CDL95607.1"/>
    <property type="molecule type" value="Genomic_DNA"/>
</dbReference>
<dbReference type="AlphaFoldDB" id="W6NU51"/>
<comment type="caution">
    <text evidence="5">The sequence shown here is derived from an EMBL/GenBank/DDBJ whole genome shotgun (WGS) entry which is preliminary data.</text>
</comment>
<dbReference type="PROSITE" id="PS00141">
    <property type="entry name" value="ASP_PROTEASE"/>
    <property type="match status" value="1"/>
</dbReference>
<dbReference type="GO" id="GO:0004190">
    <property type="term" value="F:aspartic-type endopeptidase activity"/>
    <property type="evidence" value="ECO:0007669"/>
    <property type="project" value="InterPro"/>
</dbReference>
<dbReference type="Gene3D" id="4.10.60.10">
    <property type="entry name" value="Zinc finger, CCHC-type"/>
    <property type="match status" value="1"/>
</dbReference>
<evidence type="ECO:0000256" key="3">
    <source>
        <dbReference type="SAM" id="MobiDB-lite"/>
    </source>
</evidence>
<evidence type="ECO:0000256" key="1">
    <source>
        <dbReference type="PROSITE-ProRule" id="PRU00047"/>
    </source>
</evidence>
<accession>W6NU51</accession>
<feature type="region of interest" description="Disordered" evidence="3">
    <location>
        <begin position="411"/>
        <end position="499"/>
    </location>
</feature>
<evidence type="ECO:0000256" key="2">
    <source>
        <dbReference type="SAM" id="Coils"/>
    </source>
</evidence>
<dbReference type="InterPro" id="IPR021109">
    <property type="entry name" value="Peptidase_aspartic_dom_sf"/>
</dbReference>
<feature type="coiled-coil region" evidence="2">
    <location>
        <begin position="106"/>
        <end position="133"/>
    </location>
</feature>
<sequence>MRTDDPRRETVVASVREQVALVREIAKATLAEICELSKPKVAERVFELVREGQIGSVSQLQEHMKKWAATTKMVEEVCETLHCHEFEVSMRVKGLSAALNVERRTSDELRLQIIQKDLQIEQLRQEVEGLGQREANSSMEQDNGNEAAQGESACRPCGSIETQNAISEALQGKASRISMPSHQQYYETMRREEFEPRRGTRQSSATGEPIEFSLGDYIRTMSLPEVQPFCGRPGECFKRFVSSFNMKYPREQWRDSNRVQLFQSFLRKNALTIFETLPREVREGTYDEVIETMKARMRIDGNSQRVKALADLRLLAMRPGQSLSESCFALESLANRAYLDMPPVATSLQKAEILCRQLASWNGSYCLTEALETSTCDEAYEKVKEVALRLERSLKTAEECRLLNNGKTEIRYRHRTPERRGGSGGDQNLDTSSSGSERAAKPLVDSRPESVHSQKKKRERDPPRCYNCGNMGHLAKHCRSRPNPQQRTPTRANAQQRPRVAYASPVEKWVCTSWWEPASKTSELFGEKPLAVITLCGIEATALLDTGSQTTIIPVRLLKKAIDRKVDLDEYIERIPGPNTKVRDASGNIMEFFDTNRIAIRLEDQVKVVSAFVGRSPDETVILGTNALELFNLRLLKGTEAKREHMADKRTASVAAENSALICNINENEEPIRIPFDARIVVPNEVESSARTTKTKKKMRRRANSNKIACRATTDGNDTSPLGLFFRCPGRHGQESDGYRYSCTIQEETFKDVVPDAPEAIANLRCDKILGLARLLSIYEHERNEERKRFLMLDHKYFSISVTLAQKAFLFYKKFCDHVFRSLILHVGPSLCLPHDGGTGWPIEQPNQATNEAVRYAQANSWDEVNVKEPNTTLLILPDSFRAITAAFRENAYVERRLYSKLSEVSGFLERSVARICVLVSPTTDEPPVKRDWCNFASSLATAARMGMSYSGCAPRGDKSYMQNRADMNDATELAKSAAVLMKQGLRSLIPVIESPHERSHGP</sequence>
<feature type="region of interest" description="Disordered" evidence="3">
    <location>
        <begin position="133"/>
        <end position="153"/>
    </location>
</feature>
<feature type="compositionally biased region" description="Polar residues" evidence="3">
    <location>
        <begin position="482"/>
        <end position="496"/>
    </location>
</feature>
<reference evidence="5" key="1">
    <citation type="submission" date="2013-03" db="EMBL/GenBank/DDBJ databases">
        <authorList>
            <person name="Aslett M."/>
        </authorList>
    </citation>
    <scope>NUCLEOTIDE SEQUENCE [LARGE SCALE GENOMIC DNA]</scope>
    <source>
        <strain evidence="5">ISE/inbred ISE</strain>
    </source>
</reference>
<dbReference type="SUPFAM" id="SSF57756">
    <property type="entry name" value="Retrovirus zinc finger-like domains"/>
    <property type="match status" value="1"/>
</dbReference>
<dbReference type="PROSITE" id="PS50158">
    <property type="entry name" value="ZF_CCHC"/>
    <property type="match status" value="1"/>
</dbReference>
<dbReference type="PANTHER" id="PTHR46888:SF1">
    <property type="entry name" value="RIBONUCLEASE H"/>
    <property type="match status" value="1"/>
</dbReference>
<keyword evidence="1" id="KW-0863">Zinc-finger</keyword>
<dbReference type="InterPro" id="IPR001969">
    <property type="entry name" value="Aspartic_peptidase_AS"/>
</dbReference>
<dbReference type="InterPro" id="IPR036875">
    <property type="entry name" value="Znf_CCHC_sf"/>
</dbReference>
<dbReference type="InterPro" id="IPR001878">
    <property type="entry name" value="Znf_CCHC"/>
</dbReference>
<dbReference type="GO" id="GO:0003676">
    <property type="term" value="F:nucleic acid binding"/>
    <property type="evidence" value="ECO:0007669"/>
    <property type="project" value="InterPro"/>
</dbReference>
<reference evidence="5" key="2">
    <citation type="submission" date="2013-05" db="EMBL/GenBank/DDBJ databases">
        <title>The genome and transcriptome of Haemonchus contortus: a key model parasite for drug and vaccine discovery.</title>
        <authorList>
            <person name="Laing R."/>
            <person name="Kikuchi T."/>
            <person name="Martinelli A."/>
            <person name="Tsai I.J."/>
            <person name="Beech R.N."/>
            <person name="Redman E."/>
            <person name="Holroyd N."/>
            <person name="Bartley D.J."/>
            <person name="Beasley H."/>
            <person name="Britton C."/>
            <person name="Curran D."/>
            <person name="Devaney E."/>
            <person name="Gilabert A."/>
            <person name="Jackson F."/>
            <person name="Hunt M."/>
            <person name="Johnston S."/>
            <person name="Kryukov I."/>
            <person name="Li K."/>
            <person name="Morrison A.A."/>
            <person name="Reid A.J."/>
            <person name="Sargison N."/>
            <person name="Saunders G."/>
            <person name="Wasmuth J.D."/>
            <person name="Wolstenholme A."/>
            <person name="Berriman M."/>
            <person name="Gilleard J.S."/>
            <person name="Cotton J.A."/>
        </authorList>
    </citation>
    <scope>NUCLEOTIDE SEQUENCE [LARGE SCALE GENOMIC DNA]</scope>
    <source>
        <strain evidence="5">ISE/inbred ISE</strain>
    </source>
</reference>
<dbReference type="Gene3D" id="2.40.70.10">
    <property type="entry name" value="Acid Proteases"/>
    <property type="match status" value="1"/>
</dbReference>
<keyword evidence="2" id="KW-0175">Coiled coil</keyword>
<dbReference type="CDD" id="cd00303">
    <property type="entry name" value="retropepsin_like"/>
    <property type="match status" value="1"/>
</dbReference>
<feature type="compositionally biased region" description="Basic and acidic residues" evidence="3">
    <location>
        <begin position="438"/>
        <end position="452"/>
    </location>
</feature>
<feature type="compositionally biased region" description="Polar residues" evidence="3">
    <location>
        <begin position="426"/>
        <end position="436"/>
    </location>
</feature>
<dbReference type="Pfam" id="PF00098">
    <property type="entry name" value="zf-CCHC"/>
    <property type="match status" value="1"/>
</dbReference>
<evidence type="ECO:0000313" key="5">
    <source>
        <dbReference type="EMBL" id="CDL95607.1"/>
    </source>
</evidence>
<organism evidence="5">
    <name type="scientific">Haemonchus contortus</name>
    <name type="common">Barber pole worm</name>
    <dbReference type="NCBI Taxonomy" id="6289"/>
    <lineage>
        <taxon>Eukaryota</taxon>
        <taxon>Metazoa</taxon>
        <taxon>Ecdysozoa</taxon>
        <taxon>Nematoda</taxon>
        <taxon>Chromadorea</taxon>
        <taxon>Rhabditida</taxon>
        <taxon>Rhabditina</taxon>
        <taxon>Rhabditomorpha</taxon>
        <taxon>Strongyloidea</taxon>
        <taxon>Trichostrongylidae</taxon>
        <taxon>Haemonchus</taxon>
    </lineage>
</organism>
<dbReference type="GO" id="GO:0008270">
    <property type="term" value="F:zinc ion binding"/>
    <property type="evidence" value="ECO:0007669"/>
    <property type="project" value="UniProtKB-KW"/>
</dbReference>
<dbReference type="PANTHER" id="PTHR46888">
    <property type="entry name" value="ZINC KNUCKLE DOMAINCONTAINING PROTEIN-RELATED"/>
    <property type="match status" value="1"/>
</dbReference>
<evidence type="ECO:0000259" key="4">
    <source>
        <dbReference type="PROSITE" id="PS50158"/>
    </source>
</evidence>
<keyword evidence="1" id="KW-0862">Zinc</keyword>
<dbReference type="SMART" id="SM00343">
    <property type="entry name" value="ZnF_C2HC"/>
    <property type="match status" value="1"/>
</dbReference>
<feature type="compositionally biased region" description="Polar residues" evidence="3">
    <location>
        <begin position="134"/>
        <end position="146"/>
    </location>
</feature>
<dbReference type="GO" id="GO:0005737">
    <property type="term" value="C:cytoplasm"/>
    <property type="evidence" value="ECO:0007669"/>
    <property type="project" value="UniProtKB-ARBA"/>
</dbReference>
<feature type="domain" description="CCHC-type" evidence="4">
    <location>
        <begin position="464"/>
        <end position="480"/>
    </location>
</feature>